<evidence type="ECO:0000256" key="2">
    <source>
        <dbReference type="ARBA" id="ARBA00011006"/>
    </source>
</evidence>
<sequence>MLHYLWMFIVGIVVGAIARFIMPGSEHLGILMTGVLGIAGSFVGGFIARLFSKPADGALVHPAGLILSVVGALILLYAWNHFGH</sequence>
<keyword evidence="9" id="KW-1185">Reference proteome</keyword>
<dbReference type="AlphaFoldDB" id="A0A4R3UMI4"/>
<evidence type="ECO:0000256" key="7">
    <source>
        <dbReference type="SAM" id="Phobius"/>
    </source>
</evidence>
<keyword evidence="3" id="KW-1003">Cell membrane</keyword>
<evidence type="ECO:0000313" key="9">
    <source>
        <dbReference type="Proteomes" id="UP000295110"/>
    </source>
</evidence>
<comment type="subcellular location">
    <subcellularLocation>
        <location evidence="1">Cell membrane</location>
        <topology evidence="1">Multi-pass membrane protein</topology>
    </subcellularLocation>
</comment>
<reference evidence="8 9" key="1">
    <citation type="submission" date="2019-03" db="EMBL/GenBank/DDBJ databases">
        <title>Genomic Encyclopedia of Type Strains, Phase IV (KMG-IV): sequencing the most valuable type-strain genomes for metagenomic binning, comparative biology and taxonomic classification.</title>
        <authorList>
            <person name="Goeker M."/>
        </authorList>
    </citation>
    <scope>NUCLEOTIDE SEQUENCE [LARGE SCALE GENOMIC DNA]</scope>
    <source>
        <strain evidence="8 9">DSM 654</strain>
    </source>
</reference>
<dbReference type="GO" id="GO:0005886">
    <property type="term" value="C:plasma membrane"/>
    <property type="evidence" value="ECO:0007669"/>
    <property type="project" value="UniProtKB-SubCell"/>
</dbReference>
<evidence type="ECO:0000256" key="6">
    <source>
        <dbReference type="ARBA" id="ARBA00023136"/>
    </source>
</evidence>
<keyword evidence="5 7" id="KW-1133">Transmembrane helix</keyword>
<name>A0A4R3UMI4_ROSSA</name>
<dbReference type="Proteomes" id="UP000295110">
    <property type="component" value="Unassembled WGS sequence"/>
</dbReference>
<keyword evidence="4 7" id="KW-0812">Transmembrane</keyword>
<evidence type="ECO:0000313" key="8">
    <source>
        <dbReference type="EMBL" id="TCU91887.1"/>
    </source>
</evidence>
<evidence type="ECO:0000256" key="1">
    <source>
        <dbReference type="ARBA" id="ARBA00004651"/>
    </source>
</evidence>
<feature type="transmembrane region" description="Helical" evidence="7">
    <location>
        <begin position="28"/>
        <end position="51"/>
    </location>
</feature>
<dbReference type="PANTHER" id="PTHR33884:SF3">
    <property type="entry name" value="UPF0410 PROTEIN YMGE"/>
    <property type="match status" value="1"/>
</dbReference>
<proteinExistence type="inferred from homology"/>
<gene>
    <name evidence="8" type="ORF">EV671_102455</name>
</gene>
<dbReference type="EMBL" id="SMBU01000024">
    <property type="protein sequence ID" value="TCU91887.1"/>
    <property type="molecule type" value="Genomic_DNA"/>
</dbReference>
<dbReference type="PANTHER" id="PTHR33884">
    <property type="entry name" value="UPF0410 PROTEIN YMGE"/>
    <property type="match status" value="1"/>
</dbReference>
<evidence type="ECO:0000256" key="4">
    <source>
        <dbReference type="ARBA" id="ARBA00022692"/>
    </source>
</evidence>
<organism evidence="8 9">
    <name type="scientific">Roseateles saccharophilus</name>
    <name type="common">Pseudomonas saccharophila</name>
    <dbReference type="NCBI Taxonomy" id="304"/>
    <lineage>
        <taxon>Bacteria</taxon>
        <taxon>Pseudomonadati</taxon>
        <taxon>Pseudomonadota</taxon>
        <taxon>Betaproteobacteria</taxon>
        <taxon>Burkholderiales</taxon>
        <taxon>Sphaerotilaceae</taxon>
        <taxon>Roseateles</taxon>
    </lineage>
</organism>
<dbReference type="Pfam" id="PF04226">
    <property type="entry name" value="Transgly_assoc"/>
    <property type="match status" value="1"/>
</dbReference>
<dbReference type="InterPro" id="IPR007341">
    <property type="entry name" value="Transgly_assoc"/>
</dbReference>
<feature type="transmembrane region" description="Helical" evidence="7">
    <location>
        <begin position="5"/>
        <end position="22"/>
    </location>
</feature>
<evidence type="ECO:0000256" key="5">
    <source>
        <dbReference type="ARBA" id="ARBA00022989"/>
    </source>
</evidence>
<keyword evidence="6 7" id="KW-0472">Membrane</keyword>
<evidence type="ECO:0000256" key="3">
    <source>
        <dbReference type="ARBA" id="ARBA00022475"/>
    </source>
</evidence>
<feature type="transmembrane region" description="Helical" evidence="7">
    <location>
        <begin position="58"/>
        <end position="79"/>
    </location>
</feature>
<comment type="similarity">
    <text evidence="2">Belongs to the UPF0410 family.</text>
</comment>
<protein>
    <submittedName>
        <fullName evidence="8">Putative membrane protein YeaQ/YmgE (Transglycosylase-associated protein family)</fullName>
    </submittedName>
</protein>
<dbReference type="RefSeq" id="WP_207911194.1">
    <property type="nucleotide sequence ID" value="NZ_CBCSGL010000024.1"/>
</dbReference>
<accession>A0A4R3UMI4</accession>
<comment type="caution">
    <text evidence="8">The sequence shown here is derived from an EMBL/GenBank/DDBJ whole genome shotgun (WGS) entry which is preliminary data.</text>
</comment>